<dbReference type="EC" id="3.6.1.7" evidence="2 5"/>
<name>A0A6I2UVT1_9FIRM</name>
<dbReference type="InterPro" id="IPR001792">
    <property type="entry name" value="Acylphosphatase-like_dom"/>
</dbReference>
<protein>
    <recommendedName>
        <fullName evidence="3 5">acylphosphatase</fullName>
        <ecNumber evidence="2 5">3.6.1.7</ecNumber>
    </recommendedName>
</protein>
<dbReference type="InterPro" id="IPR020456">
    <property type="entry name" value="Acylphosphatase"/>
</dbReference>
<dbReference type="Proteomes" id="UP000430222">
    <property type="component" value="Unassembled WGS sequence"/>
</dbReference>
<evidence type="ECO:0000256" key="5">
    <source>
        <dbReference type="PROSITE-ProRule" id="PRU00520"/>
    </source>
</evidence>
<dbReference type="PANTHER" id="PTHR47268:SF4">
    <property type="entry name" value="ACYLPHOSPHATASE"/>
    <property type="match status" value="1"/>
</dbReference>
<gene>
    <name evidence="8" type="ORF">FYJ78_04100</name>
</gene>
<evidence type="ECO:0000256" key="3">
    <source>
        <dbReference type="ARBA" id="ARBA00015991"/>
    </source>
</evidence>
<dbReference type="RefSeq" id="WP_154620147.1">
    <property type="nucleotide sequence ID" value="NZ_CBCTNG010000002.1"/>
</dbReference>
<comment type="caution">
    <text evidence="8">The sequence shown here is derived from an EMBL/GenBank/DDBJ whole genome shotgun (WGS) entry which is preliminary data.</text>
</comment>
<keyword evidence="5 8" id="KW-0378">Hydrolase</keyword>
<dbReference type="PANTHER" id="PTHR47268">
    <property type="entry name" value="ACYLPHOSPHATASE"/>
    <property type="match status" value="1"/>
</dbReference>
<feature type="active site" evidence="5">
    <location>
        <position position="39"/>
    </location>
</feature>
<dbReference type="EMBL" id="VUNL01000003">
    <property type="protein sequence ID" value="MSV24379.1"/>
    <property type="molecule type" value="Genomic_DNA"/>
</dbReference>
<comment type="catalytic activity">
    <reaction evidence="4 5">
        <text>an acyl phosphate + H2O = a carboxylate + phosphate + H(+)</text>
        <dbReference type="Rhea" id="RHEA:14965"/>
        <dbReference type="ChEBI" id="CHEBI:15377"/>
        <dbReference type="ChEBI" id="CHEBI:15378"/>
        <dbReference type="ChEBI" id="CHEBI:29067"/>
        <dbReference type="ChEBI" id="CHEBI:43474"/>
        <dbReference type="ChEBI" id="CHEBI:59918"/>
        <dbReference type="EC" id="3.6.1.7"/>
    </reaction>
</comment>
<evidence type="ECO:0000256" key="1">
    <source>
        <dbReference type="ARBA" id="ARBA00005614"/>
    </source>
</evidence>
<evidence type="ECO:0000313" key="9">
    <source>
        <dbReference type="Proteomes" id="UP000430222"/>
    </source>
</evidence>
<evidence type="ECO:0000256" key="4">
    <source>
        <dbReference type="ARBA" id="ARBA00047645"/>
    </source>
</evidence>
<accession>A0A6I2UVT1</accession>
<dbReference type="AlphaFoldDB" id="A0A6I2UVT1"/>
<feature type="domain" description="Acylphosphatase-like" evidence="7">
    <location>
        <begin position="6"/>
        <end position="93"/>
    </location>
</feature>
<sequence>MEKLIRYAGTATGRVQGVGFRMFVQQHAMERHITGWVKNMDDGSVSMELQGTEGAVEGLERLIRTGNYFIRVKTFSLEACAVCPDEKRFVIRY</sequence>
<dbReference type="Pfam" id="PF00708">
    <property type="entry name" value="Acylphosphatase"/>
    <property type="match status" value="1"/>
</dbReference>
<keyword evidence="9" id="KW-1185">Reference proteome</keyword>
<dbReference type="InterPro" id="IPR017968">
    <property type="entry name" value="Acylphosphatase_CS"/>
</dbReference>
<dbReference type="PROSITE" id="PS00151">
    <property type="entry name" value="ACYLPHOSPHATASE_2"/>
    <property type="match status" value="1"/>
</dbReference>
<dbReference type="PROSITE" id="PS51160">
    <property type="entry name" value="ACYLPHOSPHATASE_3"/>
    <property type="match status" value="1"/>
</dbReference>
<evidence type="ECO:0000256" key="6">
    <source>
        <dbReference type="RuleBase" id="RU004168"/>
    </source>
</evidence>
<reference evidence="8 9" key="1">
    <citation type="submission" date="2019-08" db="EMBL/GenBank/DDBJ databases">
        <title>In-depth cultivation of the pig gut microbiome towards novel bacterial diversity and tailored functional studies.</title>
        <authorList>
            <person name="Wylensek D."/>
            <person name="Hitch T.C.A."/>
            <person name="Clavel T."/>
        </authorList>
    </citation>
    <scope>NUCLEOTIDE SEQUENCE [LARGE SCALE GENOMIC DNA]</scope>
    <source>
        <strain evidence="9">WCA-380-WT-3B3</strain>
    </source>
</reference>
<comment type="similarity">
    <text evidence="1 6">Belongs to the acylphosphatase family.</text>
</comment>
<dbReference type="Gene3D" id="3.30.70.100">
    <property type="match status" value="1"/>
</dbReference>
<organism evidence="8 9">
    <name type="scientific">Selenomonas montiformis</name>
    <dbReference type="NCBI Taxonomy" id="2652285"/>
    <lineage>
        <taxon>Bacteria</taxon>
        <taxon>Bacillati</taxon>
        <taxon>Bacillota</taxon>
        <taxon>Negativicutes</taxon>
        <taxon>Selenomonadales</taxon>
        <taxon>Selenomonadaceae</taxon>
        <taxon>Selenomonas</taxon>
    </lineage>
</organism>
<dbReference type="GO" id="GO:0003998">
    <property type="term" value="F:acylphosphatase activity"/>
    <property type="evidence" value="ECO:0007669"/>
    <property type="project" value="UniProtKB-EC"/>
</dbReference>
<dbReference type="SUPFAM" id="SSF54975">
    <property type="entry name" value="Acylphosphatase/BLUF domain-like"/>
    <property type="match status" value="1"/>
</dbReference>
<evidence type="ECO:0000256" key="2">
    <source>
        <dbReference type="ARBA" id="ARBA00012150"/>
    </source>
</evidence>
<evidence type="ECO:0000259" key="7">
    <source>
        <dbReference type="PROSITE" id="PS51160"/>
    </source>
</evidence>
<proteinExistence type="inferred from homology"/>
<feature type="active site" evidence="5">
    <location>
        <position position="21"/>
    </location>
</feature>
<dbReference type="InterPro" id="IPR036046">
    <property type="entry name" value="Acylphosphatase-like_dom_sf"/>
</dbReference>
<evidence type="ECO:0000313" key="8">
    <source>
        <dbReference type="EMBL" id="MSV24379.1"/>
    </source>
</evidence>